<dbReference type="InterPro" id="IPR027417">
    <property type="entry name" value="P-loop_NTPase"/>
</dbReference>
<reference evidence="4" key="1">
    <citation type="submission" date="2022-01" db="EMBL/GenBank/DDBJ databases">
        <authorList>
            <person name="King R."/>
        </authorList>
    </citation>
    <scope>NUCLEOTIDE SEQUENCE</scope>
</reference>
<dbReference type="OrthoDB" id="205623at2759"/>
<dbReference type="GO" id="GO:0008146">
    <property type="term" value="F:sulfotransferase activity"/>
    <property type="evidence" value="ECO:0007669"/>
    <property type="project" value="InterPro"/>
</dbReference>
<dbReference type="InterPro" id="IPR000863">
    <property type="entry name" value="Sulfotransferase_dom"/>
</dbReference>
<accession>A0A9P0HGB1</accession>
<evidence type="ECO:0000313" key="4">
    <source>
        <dbReference type="EMBL" id="CAH1401491.1"/>
    </source>
</evidence>
<protein>
    <recommendedName>
        <fullName evidence="3">Sulfotransferase domain-containing protein</fullName>
    </recommendedName>
</protein>
<evidence type="ECO:0000259" key="3">
    <source>
        <dbReference type="Pfam" id="PF00685"/>
    </source>
</evidence>
<dbReference type="AlphaFoldDB" id="A0A9P0HGB1"/>
<gene>
    <name evidence="4" type="ORF">NEZAVI_LOCUS10502</name>
</gene>
<evidence type="ECO:0000256" key="1">
    <source>
        <dbReference type="ARBA" id="ARBA00005771"/>
    </source>
</evidence>
<organism evidence="4 5">
    <name type="scientific">Nezara viridula</name>
    <name type="common">Southern green stink bug</name>
    <name type="synonym">Cimex viridulus</name>
    <dbReference type="NCBI Taxonomy" id="85310"/>
    <lineage>
        <taxon>Eukaryota</taxon>
        <taxon>Metazoa</taxon>
        <taxon>Ecdysozoa</taxon>
        <taxon>Arthropoda</taxon>
        <taxon>Hexapoda</taxon>
        <taxon>Insecta</taxon>
        <taxon>Pterygota</taxon>
        <taxon>Neoptera</taxon>
        <taxon>Paraneoptera</taxon>
        <taxon>Hemiptera</taxon>
        <taxon>Heteroptera</taxon>
        <taxon>Panheteroptera</taxon>
        <taxon>Pentatomomorpha</taxon>
        <taxon>Pentatomoidea</taxon>
        <taxon>Pentatomidae</taxon>
        <taxon>Pentatominae</taxon>
        <taxon>Nezara</taxon>
    </lineage>
</organism>
<proteinExistence type="inferred from homology"/>
<dbReference type="Pfam" id="PF00685">
    <property type="entry name" value="Sulfotransfer_1"/>
    <property type="match status" value="1"/>
</dbReference>
<dbReference type="EMBL" id="OV725081">
    <property type="protein sequence ID" value="CAH1401491.1"/>
    <property type="molecule type" value="Genomic_DNA"/>
</dbReference>
<keyword evidence="5" id="KW-1185">Reference proteome</keyword>
<dbReference type="Gene3D" id="3.40.50.300">
    <property type="entry name" value="P-loop containing nucleotide triphosphate hydrolases"/>
    <property type="match status" value="1"/>
</dbReference>
<evidence type="ECO:0000313" key="5">
    <source>
        <dbReference type="Proteomes" id="UP001152798"/>
    </source>
</evidence>
<dbReference type="SUPFAM" id="SSF52540">
    <property type="entry name" value="P-loop containing nucleoside triphosphate hydrolases"/>
    <property type="match status" value="1"/>
</dbReference>
<comment type="similarity">
    <text evidence="1">Belongs to the sulfotransferase 1 family.</text>
</comment>
<feature type="domain" description="Sulfotransferase" evidence="3">
    <location>
        <begin position="57"/>
        <end position="326"/>
    </location>
</feature>
<dbReference type="PANTHER" id="PTHR11783">
    <property type="entry name" value="SULFOTRANSFERASE SULT"/>
    <property type="match status" value="1"/>
</dbReference>
<sequence>MFPYEIVPVEDALNRQLMNDFKGERTGFVQVGPKKWLLPASYADHAEKFYSYDVRSDDIWLMTFPRSGTTLCQELVWLLNNNLDFDAAVNIAMEKRFPFFEFTILHTEKFHAELRELNKNDPVVNQKLAFWRKPIYEMELTSPRHIKTHLPFSLLPPELSDKCKVIYIARNPKDVAVSYYHHNRLLRVHDYQGDFPKYWKYFQDDLLVFSPYWEHIKEGWEARHKKNVLFLFYEDLVNNMSDSVKKTAEFLGKNITENDVQKLCAHLNIDNFRKVVTVHENIPIIGAANTGEQGFLRRGKVGGNTEFTDEMNKAANEWIKKNLSNTDLKFPCY</sequence>
<evidence type="ECO:0000256" key="2">
    <source>
        <dbReference type="ARBA" id="ARBA00022679"/>
    </source>
</evidence>
<keyword evidence="2" id="KW-0808">Transferase</keyword>
<dbReference type="Proteomes" id="UP001152798">
    <property type="component" value="Chromosome 5"/>
</dbReference>
<name>A0A9P0HGB1_NEZVI</name>